<dbReference type="EMBL" id="JACCAA010000001">
    <property type="protein sequence ID" value="NYG59141.1"/>
    <property type="molecule type" value="Genomic_DNA"/>
</dbReference>
<dbReference type="GO" id="GO:0016491">
    <property type="term" value="F:oxidoreductase activity"/>
    <property type="evidence" value="ECO:0007669"/>
    <property type="project" value="UniProtKB-KW"/>
</dbReference>
<evidence type="ECO:0000313" key="2">
    <source>
        <dbReference type="EMBL" id="NYG59141.1"/>
    </source>
</evidence>
<accession>A0A7Y9UR08</accession>
<dbReference type="InterPro" id="IPR002347">
    <property type="entry name" value="SDR_fam"/>
</dbReference>
<dbReference type="NCBIfam" id="NF005909">
    <property type="entry name" value="PRK07890.1"/>
    <property type="match status" value="1"/>
</dbReference>
<organism evidence="2 3">
    <name type="scientific">Nocardioides daedukensis</name>
    <dbReference type="NCBI Taxonomy" id="634462"/>
    <lineage>
        <taxon>Bacteria</taxon>
        <taxon>Bacillati</taxon>
        <taxon>Actinomycetota</taxon>
        <taxon>Actinomycetes</taxon>
        <taxon>Propionibacteriales</taxon>
        <taxon>Nocardioidaceae</taxon>
        <taxon>Nocardioides</taxon>
    </lineage>
</organism>
<evidence type="ECO:0000313" key="3">
    <source>
        <dbReference type="Proteomes" id="UP000540656"/>
    </source>
</evidence>
<dbReference type="Proteomes" id="UP000540656">
    <property type="component" value="Unassembled WGS sequence"/>
</dbReference>
<gene>
    <name evidence="2" type="ORF">BJ980_002064</name>
</gene>
<dbReference type="Gene3D" id="3.40.50.720">
    <property type="entry name" value="NAD(P)-binding Rossmann-like Domain"/>
    <property type="match status" value="1"/>
</dbReference>
<evidence type="ECO:0000256" key="1">
    <source>
        <dbReference type="ARBA" id="ARBA00023002"/>
    </source>
</evidence>
<comment type="caution">
    <text evidence="2">The sequence shown here is derived from an EMBL/GenBank/DDBJ whole genome shotgun (WGS) entry which is preliminary data.</text>
</comment>
<keyword evidence="1" id="KW-0560">Oxidoreductase</keyword>
<name>A0A7Y9UR08_9ACTN</name>
<protein>
    <submittedName>
        <fullName evidence="2">NAD(P)-dependent dehydrogenase (Short-subunit alcohol dehydrogenase family)</fullName>
    </submittedName>
</protein>
<dbReference type="PANTHER" id="PTHR43975:SF2">
    <property type="entry name" value="EG:BACR7A4.14 PROTEIN-RELATED"/>
    <property type="match status" value="1"/>
</dbReference>
<dbReference type="AlphaFoldDB" id="A0A7Y9UR08"/>
<sequence length="263" mass="28217">MTLLQDKVIVLSGVGPGLGRALGEEAARMGADLVLVSRTEKRLEKMAEAVRSQGRRALVVPTDITDEAQRVALVEAAVAEFGRVDCLVHNAFGIPPMDPISTLSLDSLRTAQETNVFAPLRLTALFADALAASEQKPGGSVIMINSCVVHSSQPEFSGYKLSKGTLEHLASSLATELGPRGIRVNSVAPSYIYEDVNKAYFDWLASESGRTHEDVYREKAEPTDLKRLATPDEVAKAALFFASDLASAVTGQMLNVDCGEFHA</sequence>
<dbReference type="FunFam" id="3.40.50.720:FF:000084">
    <property type="entry name" value="Short-chain dehydrogenase reductase"/>
    <property type="match status" value="1"/>
</dbReference>
<keyword evidence="3" id="KW-1185">Reference proteome</keyword>
<dbReference type="InterPro" id="IPR036291">
    <property type="entry name" value="NAD(P)-bd_dom_sf"/>
</dbReference>
<proteinExistence type="predicted"/>
<dbReference type="PANTHER" id="PTHR43975">
    <property type="entry name" value="ZGC:101858"/>
    <property type="match status" value="1"/>
</dbReference>
<dbReference type="RefSeq" id="WP_179502222.1">
    <property type="nucleotide sequence ID" value="NZ_JACCAA010000001.1"/>
</dbReference>
<reference evidence="2 3" key="1">
    <citation type="submission" date="2020-07" db="EMBL/GenBank/DDBJ databases">
        <title>Sequencing the genomes of 1000 actinobacteria strains.</title>
        <authorList>
            <person name="Klenk H.-P."/>
        </authorList>
    </citation>
    <scope>NUCLEOTIDE SEQUENCE [LARGE SCALE GENOMIC DNA]</scope>
    <source>
        <strain evidence="2 3">DSM 23819</strain>
    </source>
</reference>
<dbReference type="CDD" id="cd05233">
    <property type="entry name" value="SDR_c"/>
    <property type="match status" value="1"/>
</dbReference>
<dbReference type="Pfam" id="PF13561">
    <property type="entry name" value="adh_short_C2"/>
    <property type="match status" value="1"/>
</dbReference>
<dbReference type="SUPFAM" id="SSF51735">
    <property type="entry name" value="NAD(P)-binding Rossmann-fold domains"/>
    <property type="match status" value="1"/>
</dbReference>
<dbReference type="PRINTS" id="PR00081">
    <property type="entry name" value="GDHRDH"/>
</dbReference>